<evidence type="ECO:0000259" key="10">
    <source>
        <dbReference type="PROSITE" id="PS51384"/>
    </source>
</evidence>
<accession>A0A087CK06</accession>
<dbReference type="OrthoDB" id="9801223at2"/>
<comment type="cofactor">
    <cofactor evidence="1">
        <name>FAD</name>
        <dbReference type="ChEBI" id="CHEBI:57692"/>
    </cofactor>
</comment>
<evidence type="ECO:0000256" key="6">
    <source>
        <dbReference type="ARBA" id="ARBA00023002"/>
    </source>
</evidence>
<proteinExistence type="predicted"/>
<dbReference type="PANTHER" id="PTHR47354">
    <property type="entry name" value="NADH OXIDOREDUCTASE HCR"/>
    <property type="match status" value="1"/>
</dbReference>
<evidence type="ECO:0000256" key="8">
    <source>
        <dbReference type="ARBA" id="ARBA00023014"/>
    </source>
</evidence>
<keyword evidence="5" id="KW-0274">FAD</keyword>
<feature type="transmembrane region" description="Helical" evidence="9">
    <location>
        <begin position="110"/>
        <end position="129"/>
    </location>
</feature>
<dbReference type="STRING" id="218140.BPSY_0298"/>
<evidence type="ECO:0000256" key="9">
    <source>
        <dbReference type="SAM" id="Phobius"/>
    </source>
</evidence>
<evidence type="ECO:0000256" key="1">
    <source>
        <dbReference type="ARBA" id="ARBA00001974"/>
    </source>
</evidence>
<evidence type="ECO:0000256" key="5">
    <source>
        <dbReference type="ARBA" id="ARBA00022827"/>
    </source>
</evidence>
<keyword evidence="4" id="KW-0479">Metal-binding</keyword>
<keyword evidence="3" id="KW-0001">2Fe-2S</keyword>
<name>A0A087CK06_9BIFI</name>
<evidence type="ECO:0000313" key="12">
    <source>
        <dbReference type="Proteomes" id="UP000029050"/>
    </source>
</evidence>
<evidence type="ECO:0000256" key="4">
    <source>
        <dbReference type="ARBA" id="ARBA00022723"/>
    </source>
</evidence>
<dbReference type="InterPro" id="IPR017938">
    <property type="entry name" value="Riboflavin_synthase-like_b-brl"/>
</dbReference>
<keyword evidence="9" id="KW-0472">Membrane</keyword>
<feature type="domain" description="FAD-binding FR-type" evidence="10">
    <location>
        <begin position="205"/>
        <end position="319"/>
    </location>
</feature>
<evidence type="ECO:0000256" key="7">
    <source>
        <dbReference type="ARBA" id="ARBA00023004"/>
    </source>
</evidence>
<dbReference type="SUPFAM" id="SSF63380">
    <property type="entry name" value="Riboflavin synthase domain-like"/>
    <property type="match status" value="1"/>
</dbReference>
<dbReference type="GO" id="GO:0050660">
    <property type="term" value="F:flavin adenine dinucleotide binding"/>
    <property type="evidence" value="ECO:0007669"/>
    <property type="project" value="TreeGrafter"/>
</dbReference>
<dbReference type="AlphaFoldDB" id="A0A087CK06"/>
<dbReference type="InterPro" id="IPR050415">
    <property type="entry name" value="MRET"/>
</dbReference>
<gene>
    <name evidence="11" type="ORF">BPSY_0298</name>
</gene>
<keyword evidence="9" id="KW-0812">Transmembrane</keyword>
<organism evidence="11 12">
    <name type="scientific">Bifidobacterium psychraerophilum</name>
    <dbReference type="NCBI Taxonomy" id="218140"/>
    <lineage>
        <taxon>Bacteria</taxon>
        <taxon>Bacillati</taxon>
        <taxon>Actinomycetota</taxon>
        <taxon>Actinomycetes</taxon>
        <taxon>Bifidobacteriales</taxon>
        <taxon>Bifidobacteriaceae</taxon>
        <taxon>Bifidobacterium</taxon>
    </lineage>
</organism>
<sequence>MKHLSTRILLTWMILLFIVPAPMVLMLSTTLPTLYLHNMVGIQLGVIAYSWMLAAMYLGTRPRWVDRSVGLPHVYVVHGVMGLMAITLAVLHRQLSPSSGWIKRTGDWALILFIALAVWSCVFMAGWLTSRLRWLELLKHWLEHLARHELSVWLHRLNLIAVVLVFIHVQLINYIASQRIFMAVFDTVTILVFTLYVLEKMRLHFISITGRITGTRMIAHKVHEIAVAIPRQHGMDWEAGDFAFIRFPDSDGLREYHPFSIVNAPLDHRNHGVARRNLPNAVTLFFAIREDGDFTRRLGALPPGTVVGMLPPYGRYRRFVEEHAHNAPMIIIAGGIGITPLIAVLEHYGPRVSTFVYTARRGQMLPYTSYLRYWAETSHMRSIISEHRIPPSRIRNEVIVRHAIYLIAGPMPMQRMWSKYLCSQGISADDIYAEPFSW</sequence>
<dbReference type="GeneID" id="98299527"/>
<comment type="caution">
    <text evidence="11">The sequence shown here is derived from an EMBL/GenBank/DDBJ whole genome shotgun (WGS) entry which is preliminary data.</text>
</comment>
<dbReference type="SUPFAM" id="SSF52343">
    <property type="entry name" value="Ferredoxin reductase-like, C-terminal NADP-linked domain"/>
    <property type="match status" value="1"/>
</dbReference>
<protein>
    <submittedName>
        <fullName evidence="11">Oxidoreductase</fullName>
    </submittedName>
</protein>
<feature type="transmembrane region" description="Helical" evidence="9">
    <location>
        <begin position="150"/>
        <end position="174"/>
    </location>
</feature>
<keyword evidence="12" id="KW-1185">Reference proteome</keyword>
<dbReference type="GO" id="GO:0051537">
    <property type="term" value="F:2 iron, 2 sulfur cluster binding"/>
    <property type="evidence" value="ECO:0007669"/>
    <property type="project" value="UniProtKB-KW"/>
</dbReference>
<feature type="transmembrane region" description="Helical" evidence="9">
    <location>
        <begin position="180"/>
        <end position="198"/>
    </location>
</feature>
<dbReference type="InterPro" id="IPR017927">
    <property type="entry name" value="FAD-bd_FR_type"/>
</dbReference>
<dbReference type="Proteomes" id="UP000029050">
    <property type="component" value="Unassembled WGS sequence"/>
</dbReference>
<dbReference type="eggNOG" id="COG4097">
    <property type="taxonomic scope" value="Bacteria"/>
</dbReference>
<keyword evidence="2" id="KW-0285">Flavoprotein</keyword>
<keyword evidence="8" id="KW-0411">Iron-sulfur</keyword>
<dbReference type="InterPro" id="IPR039261">
    <property type="entry name" value="FNR_nucleotide-bd"/>
</dbReference>
<dbReference type="RefSeq" id="WP_033498215.1">
    <property type="nucleotide sequence ID" value="NZ_JGZI01000006.1"/>
</dbReference>
<dbReference type="Gene3D" id="2.40.30.10">
    <property type="entry name" value="Translation factors"/>
    <property type="match status" value="1"/>
</dbReference>
<dbReference type="Gene3D" id="3.40.50.80">
    <property type="entry name" value="Nucleotide-binding domain of ferredoxin-NADP reductase (FNR) module"/>
    <property type="match status" value="1"/>
</dbReference>
<evidence type="ECO:0000256" key="3">
    <source>
        <dbReference type="ARBA" id="ARBA00022714"/>
    </source>
</evidence>
<dbReference type="GO" id="GO:0046872">
    <property type="term" value="F:metal ion binding"/>
    <property type="evidence" value="ECO:0007669"/>
    <property type="project" value="UniProtKB-KW"/>
</dbReference>
<dbReference type="PANTHER" id="PTHR47354:SF8">
    <property type="entry name" value="1,2-PHENYLACETYL-COA EPOXIDASE, SUBUNIT E"/>
    <property type="match status" value="1"/>
</dbReference>
<dbReference type="GO" id="GO:0016491">
    <property type="term" value="F:oxidoreductase activity"/>
    <property type="evidence" value="ECO:0007669"/>
    <property type="project" value="UniProtKB-KW"/>
</dbReference>
<feature type="transmembrane region" description="Helical" evidence="9">
    <location>
        <begin position="36"/>
        <end position="58"/>
    </location>
</feature>
<evidence type="ECO:0000256" key="2">
    <source>
        <dbReference type="ARBA" id="ARBA00022630"/>
    </source>
</evidence>
<feature type="transmembrane region" description="Helical" evidence="9">
    <location>
        <begin position="70"/>
        <end position="90"/>
    </location>
</feature>
<keyword evidence="9" id="KW-1133">Transmembrane helix</keyword>
<keyword evidence="6" id="KW-0560">Oxidoreductase</keyword>
<keyword evidence="7" id="KW-0408">Iron</keyword>
<evidence type="ECO:0000313" key="11">
    <source>
        <dbReference type="EMBL" id="KFI83606.1"/>
    </source>
</evidence>
<dbReference type="PROSITE" id="PS51384">
    <property type="entry name" value="FAD_FR"/>
    <property type="match status" value="1"/>
</dbReference>
<dbReference type="EMBL" id="JGZI01000006">
    <property type="protein sequence ID" value="KFI83606.1"/>
    <property type="molecule type" value="Genomic_DNA"/>
</dbReference>
<reference evidence="11 12" key="1">
    <citation type="submission" date="2014-03" db="EMBL/GenBank/DDBJ databases">
        <title>Genomics of Bifidobacteria.</title>
        <authorList>
            <person name="Ventura M."/>
            <person name="Milani C."/>
            <person name="Lugli G.A."/>
        </authorList>
    </citation>
    <scope>NUCLEOTIDE SEQUENCE [LARGE SCALE GENOMIC DNA]</scope>
    <source>
        <strain evidence="11 12">LMG 21775</strain>
    </source>
</reference>